<evidence type="ECO:0008006" key="5">
    <source>
        <dbReference type="Google" id="ProtNLM"/>
    </source>
</evidence>
<evidence type="ECO:0000313" key="4">
    <source>
        <dbReference type="Proteomes" id="UP000271925"/>
    </source>
</evidence>
<gene>
    <name evidence="3" type="ORF">EHT25_16940</name>
</gene>
<sequence length="758" mass="86553">MNELKRTVSALVYQLIANALLKSILLGIAVGFGSRIFRFSFEMTAFFGILGFGLGAWLSRLFQNKKPQAIAIIHRTIGDAEYSLPLLDKDELNVAERLQLERLNDRIQTIRIPVRQLFSVVFSKTGLYVLLVFISVVISYGFTDFKPSNPVHKCLSESNFSSQKENRPVIPVFQTALVHTHPPDYTGLPDKESSDLNVTAISGSRLTWQVRYSNQKNVSVRLINGRGEELVFRKTANYFEYRDQLVSSGVYAIKAYWNSPSKKDSLIYQSDFYRLEVQPDLAPRIQPDSKELYRFHFLNDDKNLRISARVSDDFKVRQSFIVATLARGSGENVKFREVKFPVRQSNFKDAHLTKTIDLKALHFAPGDELYYYWAAIDNKEPEANFAKSETYFVVYKDTSKVEEAELATMAVNIMPEYFRSQRQIIIDTEKLIAKRKKLAARDFKSTSNEIGFDQKVLRLRYGQYLGEEFENSIGGHDLAAEGNVLEGFIHKHDTEEEKNAPKSFAFKSIEKAENEQKKTLPAPDEHGHDHGKSESMGGKDDPVAALLEQYIHSHDDGEVNTFYEQSTRSLLKMALEQMWQSELHLRLYEPEKALPFENKALIYLKAAQHKARTFVKKSGYDPPPIKEKETRLTGELNKVNTSYSQERMYNQIQIEKLVSNVLGYLDLNALTPQQRLRVQQLSAALTSEVVNSNLSNWSIITVLQKLGAGKPLSEKEKTGLKTKLYPLAGATTRNGQRSTIGSYSSERRLEQSFWRHLK</sequence>
<accession>A0A3P1BMA3</accession>
<keyword evidence="2" id="KW-0472">Membrane</keyword>
<dbReference type="OrthoDB" id="780137at2"/>
<feature type="transmembrane region" description="Helical" evidence="2">
    <location>
        <begin position="125"/>
        <end position="143"/>
    </location>
</feature>
<feature type="transmembrane region" description="Helical" evidence="2">
    <location>
        <begin position="12"/>
        <end position="33"/>
    </location>
</feature>
<protein>
    <recommendedName>
        <fullName evidence="5">DUF4175 family protein</fullName>
    </recommendedName>
</protein>
<feature type="transmembrane region" description="Helical" evidence="2">
    <location>
        <begin position="39"/>
        <end position="58"/>
    </location>
</feature>
<evidence type="ECO:0000256" key="1">
    <source>
        <dbReference type="SAM" id="MobiDB-lite"/>
    </source>
</evidence>
<keyword evidence="2" id="KW-1133">Transmembrane helix</keyword>
<evidence type="ECO:0000256" key="2">
    <source>
        <dbReference type="SAM" id="Phobius"/>
    </source>
</evidence>
<dbReference type="EMBL" id="RQJO01000009">
    <property type="protein sequence ID" value="RRB02169.1"/>
    <property type="molecule type" value="Genomic_DNA"/>
</dbReference>
<feature type="region of interest" description="Disordered" evidence="1">
    <location>
        <begin position="513"/>
        <end position="540"/>
    </location>
</feature>
<reference evidence="3 4" key="1">
    <citation type="submission" date="2018-11" db="EMBL/GenBank/DDBJ databases">
        <authorList>
            <person name="Zhou Z."/>
            <person name="Wang G."/>
        </authorList>
    </citation>
    <scope>NUCLEOTIDE SEQUENCE [LARGE SCALE GENOMIC DNA]</scope>
    <source>
        <strain evidence="3 4">KCTC52004</strain>
    </source>
</reference>
<dbReference type="AlphaFoldDB" id="A0A3P1BMA3"/>
<organism evidence="3 4">
    <name type="scientific">Larkinella rosea</name>
    <dbReference type="NCBI Taxonomy" id="2025312"/>
    <lineage>
        <taxon>Bacteria</taxon>
        <taxon>Pseudomonadati</taxon>
        <taxon>Bacteroidota</taxon>
        <taxon>Cytophagia</taxon>
        <taxon>Cytophagales</taxon>
        <taxon>Spirosomataceae</taxon>
        <taxon>Larkinella</taxon>
    </lineage>
</organism>
<keyword evidence="2" id="KW-0812">Transmembrane</keyword>
<keyword evidence="4" id="KW-1185">Reference proteome</keyword>
<name>A0A3P1BMA3_9BACT</name>
<dbReference type="Proteomes" id="UP000271925">
    <property type="component" value="Unassembled WGS sequence"/>
</dbReference>
<proteinExistence type="predicted"/>
<evidence type="ECO:0000313" key="3">
    <source>
        <dbReference type="EMBL" id="RRB02169.1"/>
    </source>
</evidence>
<comment type="caution">
    <text evidence="3">The sequence shown here is derived from an EMBL/GenBank/DDBJ whole genome shotgun (WGS) entry which is preliminary data.</text>
</comment>
<dbReference type="RefSeq" id="WP_124876333.1">
    <property type="nucleotide sequence ID" value="NZ_RQJO01000009.1"/>
</dbReference>